<evidence type="ECO:0000313" key="2">
    <source>
        <dbReference type="EMBL" id="GIZ46214.1"/>
    </source>
</evidence>
<reference evidence="2 3" key="1">
    <citation type="submission" date="2021-01" db="EMBL/GenBank/DDBJ databases">
        <title>Cercospora kikuchii MAFF 305040 whole genome shotgun sequence.</title>
        <authorList>
            <person name="Kashiwa T."/>
            <person name="Suzuki T."/>
        </authorList>
    </citation>
    <scope>NUCLEOTIDE SEQUENCE [LARGE SCALE GENOMIC DNA]</scope>
    <source>
        <strain evidence="2 3">MAFF 305040</strain>
    </source>
</reference>
<dbReference type="GeneID" id="68294924"/>
<accession>A0A9P3FJZ0</accession>
<gene>
    <name evidence="2" type="ORF">CKM354_000934900</name>
</gene>
<organism evidence="2 3">
    <name type="scientific">Cercospora kikuchii</name>
    <dbReference type="NCBI Taxonomy" id="84275"/>
    <lineage>
        <taxon>Eukaryota</taxon>
        <taxon>Fungi</taxon>
        <taxon>Dikarya</taxon>
        <taxon>Ascomycota</taxon>
        <taxon>Pezizomycotina</taxon>
        <taxon>Dothideomycetes</taxon>
        <taxon>Dothideomycetidae</taxon>
        <taxon>Mycosphaerellales</taxon>
        <taxon>Mycosphaerellaceae</taxon>
        <taxon>Cercospora</taxon>
    </lineage>
</organism>
<name>A0A9P3FJZ0_9PEZI</name>
<feature type="region of interest" description="Disordered" evidence="1">
    <location>
        <begin position="399"/>
        <end position="431"/>
    </location>
</feature>
<dbReference type="AlphaFoldDB" id="A0A9P3FJZ0"/>
<keyword evidence="3" id="KW-1185">Reference proteome</keyword>
<dbReference type="EMBL" id="BOLY01000006">
    <property type="protein sequence ID" value="GIZ46214.1"/>
    <property type="molecule type" value="Genomic_DNA"/>
</dbReference>
<sequence>MATNSTHTAKKCAHPRFRRGCPACETADLERQFATAKNLYDQAFARTDRLDQELRPLVNKASTSNEEKMDILALQEAYTQAATERDQLETRTRNIFEAVKEARTNEVSATKDAGPECYEQLAQEWYEDFEQRYVDMVGGGMTKCPERPIYRPQRDGLHGNTISMARELDNIRASKDHRLDNPIGLQLAINILRDTGISVDDMPGRAGEPALMSVGSVVDSLGTPLIKQCHDQDLTPVAAAPTLDMSKMKLEGSWADDAENSASESLDSPPPRVFPAPKYETEEEMRREQNRDYASSTMSKEDEDLFCKPNAYGTHMAHTVGFFAGHSDPLSWGYANQTKEQQTPAWSKGTRDWKGFTDWFQQEKLDAQAKNKRFLRDVLIKHRADRLDVTDKVTRGVAAWRTSGQPHKVADTHTSNPPSGPKSSYAADFDKQDIRLAMS</sequence>
<feature type="region of interest" description="Disordered" evidence="1">
    <location>
        <begin position="256"/>
        <end position="300"/>
    </location>
</feature>
<evidence type="ECO:0000256" key="1">
    <source>
        <dbReference type="SAM" id="MobiDB-lite"/>
    </source>
</evidence>
<proteinExistence type="predicted"/>
<comment type="caution">
    <text evidence="2">The sequence shown here is derived from an EMBL/GenBank/DDBJ whole genome shotgun (WGS) entry which is preliminary data.</text>
</comment>
<protein>
    <submittedName>
        <fullName evidence="2">Uncharacterized protein</fullName>
    </submittedName>
</protein>
<evidence type="ECO:0000313" key="3">
    <source>
        <dbReference type="Proteomes" id="UP000825890"/>
    </source>
</evidence>
<dbReference type="Proteomes" id="UP000825890">
    <property type="component" value="Unassembled WGS sequence"/>
</dbReference>
<dbReference type="RefSeq" id="XP_044660701.1">
    <property type="nucleotide sequence ID" value="XM_044804766.1"/>
</dbReference>